<dbReference type="InterPro" id="IPR050190">
    <property type="entry name" value="UPF0213_domain"/>
</dbReference>
<protein>
    <submittedName>
        <fullName evidence="3">Endonuclease</fullName>
    </submittedName>
</protein>
<dbReference type="InterPro" id="IPR000305">
    <property type="entry name" value="GIY-YIG_endonuc"/>
</dbReference>
<keyword evidence="3" id="KW-0540">Nuclease</keyword>
<organism evidence="3 4">
    <name type="scientific">Flavobacterium plurextorum</name>
    <dbReference type="NCBI Taxonomy" id="1114867"/>
    <lineage>
        <taxon>Bacteria</taxon>
        <taxon>Pseudomonadati</taxon>
        <taxon>Bacteroidota</taxon>
        <taxon>Flavobacteriia</taxon>
        <taxon>Flavobacteriales</taxon>
        <taxon>Flavobacteriaceae</taxon>
        <taxon>Flavobacterium</taxon>
    </lineage>
</organism>
<evidence type="ECO:0000259" key="2">
    <source>
        <dbReference type="PROSITE" id="PS50164"/>
    </source>
</evidence>
<proteinExistence type="inferred from homology"/>
<evidence type="ECO:0000313" key="4">
    <source>
        <dbReference type="Proteomes" id="UP000198381"/>
    </source>
</evidence>
<name>A0ABX4CT07_9FLAO</name>
<keyword evidence="4" id="KW-1185">Reference proteome</keyword>
<evidence type="ECO:0000313" key="3">
    <source>
        <dbReference type="EMBL" id="OXB06664.1"/>
    </source>
</evidence>
<dbReference type="Pfam" id="PF01541">
    <property type="entry name" value="GIY-YIG"/>
    <property type="match status" value="1"/>
</dbReference>
<comment type="caution">
    <text evidence="3">The sequence shown here is derived from an EMBL/GenBank/DDBJ whole genome shotgun (WGS) entry which is preliminary data.</text>
</comment>
<feature type="domain" description="GIY-YIG" evidence="2">
    <location>
        <begin position="8"/>
        <end position="87"/>
    </location>
</feature>
<dbReference type="SUPFAM" id="SSF82771">
    <property type="entry name" value="GIY-YIG endonuclease"/>
    <property type="match status" value="1"/>
</dbReference>
<dbReference type="Gene3D" id="3.40.1440.10">
    <property type="entry name" value="GIY-YIG endonuclease"/>
    <property type="match status" value="1"/>
</dbReference>
<dbReference type="PANTHER" id="PTHR34477">
    <property type="entry name" value="UPF0213 PROTEIN YHBQ"/>
    <property type="match status" value="1"/>
</dbReference>
<keyword evidence="3" id="KW-0255">Endonuclease</keyword>
<reference evidence="3 4" key="1">
    <citation type="submission" date="2016-11" db="EMBL/GenBank/DDBJ databases">
        <title>Whole genomes of Flavobacteriaceae.</title>
        <authorList>
            <person name="Stine C."/>
            <person name="Li C."/>
            <person name="Tadesse D."/>
        </authorList>
    </citation>
    <scope>NUCLEOTIDE SEQUENCE [LARGE SCALE GENOMIC DNA]</scope>
    <source>
        <strain evidence="3 4">CCUG 60112</strain>
    </source>
</reference>
<evidence type="ECO:0000256" key="1">
    <source>
        <dbReference type="ARBA" id="ARBA00007435"/>
    </source>
</evidence>
<dbReference type="InterPro" id="IPR035901">
    <property type="entry name" value="GIY-YIG_endonuc_sf"/>
</dbReference>
<dbReference type="PANTHER" id="PTHR34477:SF5">
    <property type="entry name" value="BSL5627 PROTEIN"/>
    <property type="match status" value="1"/>
</dbReference>
<keyword evidence="3" id="KW-0378">Hydrolase</keyword>
<comment type="similarity">
    <text evidence="1">Belongs to the UPF0213 family.</text>
</comment>
<dbReference type="CDD" id="cd10448">
    <property type="entry name" value="GIY-YIG_unchar_3"/>
    <property type="match status" value="1"/>
</dbReference>
<dbReference type="RefSeq" id="WP_089058479.1">
    <property type="nucleotide sequence ID" value="NZ_MUHD01000024.1"/>
</dbReference>
<dbReference type="Proteomes" id="UP000198381">
    <property type="component" value="Unassembled WGS sequence"/>
</dbReference>
<sequence length="111" mass="13490">MESLQGYHTYYIYIITNKFKTLFYTGVTNNLRVRLCQHKENVTGENKTFTSKYKVEFLLYYEKFTWIQEAIIREKEIKGWTRDKKIELIKTINPDLDFLNHIFLKIIDLLI</sequence>
<dbReference type="GO" id="GO:0004519">
    <property type="term" value="F:endonuclease activity"/>
    <property type="evidence" value="ECO:0007669"/>
    <property type="project" value="UniProtKB-KW"/>
</dbReference>
<gene>
    <name evidence="3" type="ORF">B0A81_13285</name>
</gene>
<accession>A0ABX4CT07</accession>
<dbReference type="PROSITE" id="PS50164">
    <property type="entry name" value="GIY_YIG"/>
    <property type="match status" value="1"/>
</dbReference>
<dbReference type="EMBL" id="MUHD01000024">
    <property type="protein sequence ID" value="OXB06664.1"/>
    <property type="molecule type" value="Genomic_DNA"/>
</dbReference>